<keyword evidence="3" id="KW-0804">Transcription</keyword>
<keyword evidence="2" id="KW-0238">DNA-binding</keyword>
<name>A0A4R6VMW8_9PSEU</name>
<dbReference type="GO" id="GO:0003677">
    <property type="term" value="F:DNA binding"/>
    <property type="evidence" value="ECO:0007669"/>
    <property type="project" value="UniProtKB-KW"/>
</dbReference>
<dbReference type="Pfam" id="PF01638">
    <property type="entry name" value="HxlR"/>
    <property type="match status" value="1"/>
</dbReference>
<dbReference type="PROSITE" id="PS51118">
    <property type="entry name" value="HTH_HXLR"/>
    <property type="match status" value="1"/>
</dbReference>
<dbReference type="PANTHER" id="PTHR33204">
    <property type="entry name" value="TRANSCRIPTIONAL REGULATOR, MARR FAMILY"/>
    <property type="match status" value="1"/>
</dbReference>
<accession>A0A4R6VMW8</accession>
<dbReference type="Proteomes" id="UP000295705">
    <property type="component" value="Unassembled WGS sequence"/>
</dbReference>
<dbReference type="RefSeq" id="WP_133824687.1">
    <property type="nucleotide sequence ID" value="NZ_BAABHR010000023.1"/>
</dbReference>
<dbReference type="InterPro" id="IPR002577">
    <property type="entry name" value="HTH_HxlR"/>
</dbReference>
<evidence type="ECO:0000259" key="4">
    <source>
        <dbReference type="PROSITE" id="PS51118"/>
    </source>
</evidence>
<keyword evidence="6" id="KW-1185">Reference proteome</keyword>
<dbReference type="Gene3D" id="3.30.1050.10">
    <property type="entry name" value="SCP2 sterol-binding domain"/>
    <property type="match status" value="1"/>
</dbReference>
<sequence>MLTQYCPIETAAEIVAERWNLLIIRDLMGPARGFNDLHRCLPRCSRSMLAERLRRLERAGVVTPTAHGSGRTVEYRLTEAGRDLEPVLMALGEWSVRRLFGDPAPEQLDPGMLAFRMSEKVRATRLPPDRTVVELRCRRPDARQWLLLEAAGSTACDHDPGHEVDVVVTGDTAELQRWFLGRRRFAEALAAGTITIAGPRSIATEFPGWFDPATPWHATIARLADQSDSRTGDERAPVTTVEA</sequence>
<organism evidence="5 6">
    <name type="scientific">Actinomycetospora succinea</name>
    <dbReference type="NCBI Taxonomy" id="663603"/>
    <lineage>
        <taxon>Bacteria</taxon>
        <taxon>Bacillati</taxon>
        <taxon>Actinomycetota</taxon>
        <taxon>Actinomycetes</taxon>
        <taxon>Pseudonocardiales</taxon>
        <taxon>Pseudonocardiaceae</taxon>
        <taxon>Actinomycetospora</taxon>
    </lineage>
</organism>
<dbReference type="PANTHER" id="PTHR33204:SF18">
    <property type="entry name" value="TRANSCRIPTIONAL REGULATORY PROTEIN"/>
    <property type="match status" value="1"/>
</dbReference>
<reference evidence="5 6" key="1">
    <citation type="submission" date="2019-03" db="EMBL/GenBank/DDBJ databases">
        <title>Genomic Encyclopedia of Type Strains, Phase IV (KMG-IV): sequencing the most valuable type-strain genomes for metagenomic binning, comparative biology and taxonomic classification.</title>
        <authorList>
            <person name="Goeker M."/>
        </authorList>
    </citation>
    <scope>NUCLEOTIDE SEQUENCE [LARGE SCALE GENOMIC DNA]</scope>
    <source>
        <strain evidence="5 6">DSM 45775</strain>
    </source>
</reference>
<feature type="domain" description="HTH hxlR-type" evidence="4">
    <location>
        <begin position="6"/>
        <end position="103"/>
    </location>
</feature>
<dbReference type="Gene3D" id="1.10.10.10">
    <property type="entry name" value="Winged helix-like DNA-binding domain superfamily/Winged helix DNA-binding domain"/>
    <property type="match status" value="1"/>
</dbReference>
<dbReference type="AlphaFoldDB" id="A0A4R6VMW8"/>
<dbReference type="SUPFAM" id="SSF55718">
    <property type="entry name" value="SCP-like"/>
    <property type="match status" value="1"/>
</dbReference>
<gene>
    <name evidence="5" type="ORF">EV188_101563</name>
</gene>
<evidence type="ECO:0000313" key="6">
    <source>
        <dbReference type="Proteomes" id="UP000295705"/>
    </source>
</evidence>
<dbReference type="InterPro" id="IPR036390">
    <property type="entry name" value="WH_DNA-bd_sf"/>
</dbReference>
<protein>
    <submittedName>
        <fullName evidence="5">HxlR family transcriptional regulator</fullName>
    </submittedName>
</protein>
<dbReference type="SUPFAM" id="SSF46785">
    <property type="entry name" value="Winged helix' DNA-binding domain"/>
    <property type="match status" value="1"/>
</dbReference>
<evidence type="ECO:0000313" key="5">
    <source>
        <dbReference type="EMBL" id="TDQ65313.1"/>
    </source>
</evidence>
<dbReference type="OrthoDB" id="9792527at2"/>
<keyword evidence="1" id="KW-0805">Transcription regulation</keyword>
<evidence type="ECO:0000256" key="2">
    <source>
        <dbReference type="ARBA" id="ARBA00023125"/>
    </source>
</evidence>
<proteinExistence type="predicted"/>
<evidence type="ECO:0000256" key="1">
    <source>
        <dbReference type="ARBA" id="ARBA00023015"/>
    </source>
</evidence>
<comment type="caution">
    <text evidence="5">The sequence shown here is derived from an EMBL/GenBank/DDBJ whole genome shotgun (WGS) entry which is preliminary data.</text>
</comment>
<dbReference type="InterPro" id="IPR036527">
    <property type="entry name" value="SCP2_sterol-bd_dom_sf"/>
</dbReference>
<evidence type="ECO:0000256" key="3">
    <source>
        <dbReference type="ARBA" id="ARBA00023163"/>
    </source>
</evidence>
<dbReference type="EMBL" id="SNYO01000001">
    <property type="protein sequence ID" value="TDQ65313.1"/>
    <property type="molecule type" value="Genomic_DNA"/>
</dbReference>
<dbReference type="InterPro" id="IPR036388">
    <property type="entry name" value="WH-like_DNA-bd_sf"/>
</dbReference>